<evidence type="ECO:0000256" key="1">
    <source>
        <dbReference type="ARBA" id="ARBA00004684"/>
    </source>
</evidence>
<dbReference type="GO" id="GO:0004311">
    <property type="term" value="F:geranylgeranyl diphosphate synthase activity"/>
    <property type="evidence" value="ECO:0007669"/>
    <property type="project" value="InterPro"/>
</dbReference>
<comment type="caution">
    <text evidence="3">The sequence shown here is derived from an EMBL/GenBank/DDBJ whole genome shotgun (WGS) entry which is preliminary data.</text>
</comment>
<dbReference type="Pfam" id="PF00494">
    <property type="entry name" value="SQS_PSY"/>
    <property type="match status" value="1"/>
</dbReference>
<dbReference type="SFLD" id="SFLDG01018">
    <property type="entry name" value="Squalene/Phytoene_Synthase_Lik"/>
    <property type="match status" value="1"/>
</dbReference>
<dbReference type="InterPro" id="IPR033904">
    <property type="entry name" value="Trans_IPPS_HH"/>
</dbReference>
<dbReference type="InterPro" id="IPR008949">
    <property type="entry name" value="Isoprenoid_synthase_dom_sf"/>
</dbReference>
<proteinExistence type="predicted"/>
<sequence length="285" mass="31308">MSVQQAYRVCEDIVRTRARNFSYGIRLLPPPKRRALSAVYAFARRIDDIGDSDGPTAPRLARLTEARDALRRPDLSHDDQVMVALADAARRYPIPMAAFEELIEGCTADVRGATYQTFTDLEAYCRYVAGSVGRLSLGVFGADDPQAAAPLADALGVALQITNILRDVREDRLGGRVYLPAEDLAKFGCTLEIDERGGFTDPPRRLSELVRFEADRAREWYGRGLRLVPLLDRRSAACTAAMAGIYRSLLDRIAADPLRALAARSSLPTWRKALVAGRALSGAGR</sequence>
<dbReference type="EMBL" id="BMNT01000045">
    <property type="protein sequence ID" value="GGL12919.1"/>
    <property type="molecule type" value="Genomic_DNA"/>
</dbReference>
<gene>
    <name evidence="3" type="ORF">GCM10007964_63740</name>
</gene>
<keyword evidence="4" id="KW-1185">Reference proteome</keyword>
<organism evidence="3 4">
    <name type="scientific">Sphaerisporangium melleum</name>
    <dbReference type="NCBI Taxonomy" id="321316"/>
    <lineage>
        <taxon>Bacteria</taxon>
        <taxon>Bacillati</taxon>
        <taxon>Actinomycetota</taxon>
        <taxon>Actinomycetes</taxon>
        <taxon>Streptosporangiales</taxon>
        <taxon>Streptosporangiaceae</taxon>
        <taxon>Sphaerisporangium</taxon>
    </lineage>
</organism>
<dbReference type="Gene3D" id="1.10.600.10">
    <property type="entry name" value="Farnesyl Diphosphate Synthase"/>
    <property type="match status" value="1"/>
</dbReference>
<comment type="pathway">
    <text evidence="1">Carotenoid biosynthesis; phytoene biosynthesis.</text>
</comment>
<evidence type="ECO:0000313" key="3">
    <source>
        <dbReference type="EMBL" id="GGL12919.1"/>
    </source>
</evidence>
<evidence type="ECO:0000256" key="2">
    <source>
        <dbReference type="ARBA" id="ARBA00022679"/>
    </source>
</evidence>
<dbReference type="NCBIfam" id="TIGR03465">
    <property type="entry name" value="HpnD"/>
    <property type="match status" value="1"/>
</dbReference>
<dbReference type="SFLD" id="SFLDS00005">
    <property type="entry name" value="Isoprenoid_Synthase_Type_I"/>
    <property type="match status" value="1"/>
</dbReference>
<dbReference type="SUPFAM" id="SSF48576">
    <property type="entry name" value="Terpenoid synthases"/>
    <property type="match status" value="1"/>
</dbReference>
<dbReference type="SFLD" id="SFLDG01212">
    <property type="entry name" value="Phytoene_synthase_like"/>
    <property type="match status" value="1"/>
</dbReference>
<dbReference type="RefSeq" id="WP_203968169.1">
    <property type="nucleotide sequence ID" value="NZ_BMNT01000045.1"/>
</dbReference>
<accession>A0A917VTG0</accession>
<dbReference type="AlphaFoldDB" id="A0A917VTG0"/>
<dbReference type="CDD" id="cd00683">
    <property type="entry name" value="Trans_IPPS_HH"/>
    <property type="match status" value="1"/>
</dbReference>
<dbReference type="InterPro" id="IPR002060">
    <property type="entry name" value="Squ/phyt_synthse"/>
</dbReference>
<dbReference type="GO" id="GO:0016117">
    <property type="term" value="P:carotenoid biosynthetic process"/>
    <property type="evidence" value="ECO:0007669"/>
    <property type="project" value="InterPro"/>
</dbReference>
<dbReference type="Proteomes" id="UP000645217">
    <property type="component" value="Unassembled WGS sequence"/>
</dbReference>
<dbReference type="PANTHER" id="PTHR31480">
    <property type="entry name" value="BIFUNCTIONAL LYCOPENE CYCLASE/PHYTOENE SYNTHASE"/>
    <property type="match status" value="1"/>
</dbReference>
<dbReference type="InterPro" id="IPR017828">
    <property type="entry name" value="SQ_synth_HpnD-like"/>
</dbReference>
<keyword evidence="2" id="KW-0808">Transferase</keyword>
<dbReference type="GO" id="GO:0051996">
    <property type="term" value="F:squalene synthase [NAD(P)H] activity"/>
    <property type="evidence" value="ECO:0007669"/>
    <property type="project" value="InterPro"/>
</dbReference>
<evidence type="ECO:0000313" key="4">
    <source>
        <dbReference type="Proteomes" id="UP000645217"/>
    </source>
</evidence>
<dbReference type="PROSITE" id="PS01045">
    <property type="entry name" value="SQUALEN_PHYTOEN_SYN_2"/>
    <property type="match status" value="1"/>
</dbReference>
<reference evidence="3" key="1">
    <citation type="journal article" date="2014" name="Int. J. Syst. Evol. Microbiol.">
        <title>Complete genome sequence of Corynebacterium casei LMG S-19264T (=DSM 44701T), isolated from a smear-ripened cheese.</title>
        <authorList>
            <consortium name="US DOE Joint Genome Institute (JGI-PGF)"/>
            <person name="Walter F."/>
            <person name="Albersmeier A."/>
            <person name="Kalinowski J."/>
            <person name="Ruckert C."/>
        </authorList>
    </citation>
    <scope>NUCLEOTIDE SEQUENCE</scope>
    <source>
        <strain evidence="3">JCM 13064</strain>
    </source>
</reference>
<dbReference type="InterPro" id="IPR044843">
    <property type="entry name" value="Trans_IPPS_bact-type"/>
</dbReference>
<reference evidence="3" key="2">
    <citation type="submission" date="2020-09" db="EMBL/GenBank/DDBJ databases">
        <authorList>
            <person name="Sun Q."/>
            <person name="Ohkuma M."/>
        </authorList>
    </citation>
    <scope>NUCLEOTIDE SEQUENCE</scope>
    <source>
        <strain evidence="3">JCM 13064</strain>
    </source>
</reference>
<name>A0A917VTG0_9ACTN</name>
<protein>
    <submittedName>
        <fullName evidence="3">Squalene synthase HpnD</fullName>
    </submittedName>
</protein>
<dbReference type="InterPro" id="IPR019845">
    <property type="entry name" value="Squalene/phytoene_synthase_CS"/>
</dbReference>